<dbReference type="OrthoDB" id="2186091at2"/>
<gene>
    <name evidence="2" type="ORF">EV212_12218</name>
</gene>
<dbReference type="AlphaFoldDB" id="A0A4R2LBX2"/>
<accession>A0A4R2LBX2</accession>
<comment type="caution">
    <text evidence="2">The sequence shown here is derived from an EMBL/GenBank/DDBJ whole genome shotgun (WGS) entry which is preliminary data.</text>
</comment>
<keyword evidence="1" id="KW-0472">Membrane</keyword>
<proteinExistence type="predicted"/>
<evidence type="ECO:0008006" key="4">
    <source>
        <dbReference type="Google" id="ProtNLM"/>
    </source>
</evidence>
<dbReference type="Proteomes" id="UP000295711">
    <property type="component" value="Unassembled WGS sequence"/>
</dbReference>
<dbReference type="RefSeq" id="WP_132094387.1">
    <property type="nucleotide sequence ID" value="NZ_JANKAQ010000022.1"/>
</dbReference>
<organism evidence="2 3">
    <name type="scientific">Frisingicoccus caecimuris</name>
    <dbReference type="NCBI Taxonomy" id="1796636"/>
    <lineage>
        <taxon>Bacteria</taxon>
        <taxon>Bacillati</taxon>
        <taxon>Bacillota</taxon>
        <taxon>Clostridia</taxon>
        <taxon>Lachnospirales</taxon>
        <taxon>Lachnospiraceae</taxon>
        <taxon>Frisingicoccus</taxon>
    </lineage>
</organism>
<protein>
    <recommendedName>
        <fullName evidence="4">DUF3592 domain-containing protein</fullName>
    </recommendedName>
</protein>
<evidence type="ECO:0000313" key="3">
    <source>
        <dbReference type="Proteomes" id="UP000295711"/>
    </source>
</evidence>
<feature type="transmembrane region" description="Helical" evidence="1">
    <location>
        <begin position="100"/>
        <end position="124"/>
    </location>
</feature>
<keyword evidence="1" id="KW-0812">Transmembrane</keyword>
<keyword evidence="1" id="KW-1133">Transmembrane helix</keyword>
<evidence type="ECO:0000313" key="2">
    <source>
        <dbReference type="EMBL" id="TCO81820.1"/>
    </source>
</evidence>
<name>A0A4R2LBX2_9FIRM</name>
<dbReference type="EMBL" id="SLXA01000022">
    <property type="protein sequence ID" value="TCO81820.1"/>
    <property type="molecule type" value="Genomic_DNA"/>
</dbReference>
<evidence type="ECO:0000256" key="1">
    <source>
        <dbReference type="SAM" id="Phobius"/>
    </source>
</evidence>
<feature type="transmembrane region" description="Helical" evidence="1">
    <location>
        <begin position="6"/>
        <end position="28"/>
    </location>
</feature>
<reference evidence="2 3" key="1">
    <citation type="submission" date="2019-03" db="EMBL/GenBank/DDBJ databases">
        <title>Genomic Encyclopedia of Type Strains, Phase IV (KMG-IV): sequencing the most valuable type-strain genomes for metagenomic binning, comparative biology and taxonomic classification.</title>
        <authorList>
            <person name="Goeker M."/>
        </authorList>
    </citation>
    <scope>NUCLEOTIDE SEQUENCE [LARGE SCALE GENOMIC DNA]</scope>
    <source>
        <strain evidence="2 3">DSM 28559</strain>
    </source>
</reference>
<sequence length="127" mass="14059">MTGDIIFLYLIAVVSLAFAIFNGICFLIKRNRTAQTVGTIISITSPNPETEKARNSKWAKVSYKVDGRNVTSKNRVQVPMTAEIGSSVTIRYDIEQPDKLYSFSLLRILAALCITVICIIAAVFNLI</sequence>
<keyword evidence="3" id="KW-1185">Reference proteome</keyword>